<name>A0ABS3W8Z9_9BACL</name>
<keyword evidence="2" id="KW-1185">Reference proteome</keyword>
<evidence type="ECO:0008006" key="3">
    <source>
        <dbReference type="Google" id="ProtNLM"/>
    </source>
</evidence>
<accession>A0ABS3W8Z9</accession>
<reference evidence="1 2" key="1">
    <citation type="submission" date="2021-03" db="EMBL/GenBank/DDBJ databases">
        <title>Paenibacillus artemisicola MWE-103 whole genome sequence.</title>
        <authorList>
            <person name="Ham Y.J."/>
        </authorList>
    </citation>
    <scope>NUCLEOTIDE SEQUENCE [LARGE SCALE GENOMIC DNA]</scope>
    <source>
        <strain evidence="1 2">MWE-103</strain>
    </source>
</reference>
<organism evidence="1 2">
    <name type="scientific">Paenibacillus artemisiicola</name>
    <dbReference type="NCBI Taxonomy" id="1172618"/>
    <lineage>
        <taxon>Bacteria</taxon>
        <taxon>Bacillati</taxon>
        <taxon>Bacillota</taxon>
        <taxon>Bacilli</taxon>
        <taxon>Bacillales</taxon>
        <taxon>Paenibacillaceae</taxon>
        <taxon>Paenibacillus</taxon>
    </lineage>
</organism>
<protein>
    <recommendedName>
        <fullName evidence="3">DUF4083 domain-containing protein</fullName>
    </recommendedName>
</protein>
<dbReference type="RefSeq" id="WP_208847721.1">
    <property type="nucleotide sequence ID" value="NZ_JAGGDJ010000005.1"/>
</dbReference>
<dbReference type="Proteomes" id="UP000670947">
    <property type="component" value="Unassembled WGS sequence"/>
</dbReference>
<evidence type="ECO:0000313" key="1">
    <source>
        <dbReference type="EMBL" id="MBO7744795.1"/>
    </source>
</evidence>
<sequence>MAVFAIFFMVFVILGLIGIERNQRRRLDNDAAIIARLDRIAEELRNARRE</sequence>
<proteinExistence type="predicted"/>
<dbReference type="EMBL" id="JAGGDJ010000005">
    <property type="protein sequence ID" value="MBO7744795.1"/>
    <property type="molecule type" value="Genomic_DNA"/>
</dbReference>
<gene>
    <name evidence="1" type="ORF">I8J29_11345</name>
</gene>
<comment type="caution">
    <text evidence="1">The sequence shown here is derived from an EMBL/GenBank/DDBJ whole genome shotgun (WGS) entry which is preliminary data.</text>
</comment>
<evidence type="ECO:0000313" key="2">
    <source>
        <dbReference type="Proteomes" id="UP000670947"/>
    </source>
</evidence>